<dbReference type="EMBL" id="SWJZ01000090">
    <property type="protein sequence ID" value="TKD15380.1"/>
    <property type="molecule type" value="Genomic_DNA"/>
</dbReference>
<evidence type="ECO:0000313" key="3">
    <source>
        <dbReference type="Proteomes" id="UP000310597"/>
    </source>
</evidence>
<name>A0A4U1JM30_RHOCA</name>
<evidence type="ECO:0000256" key="1">
    <source>
        <dbReference type="SAM" id="MobiDB-lite"/>
    </source>
</evidence>
<feature type="region of interest" description="Disordered" evidence="1">
    <location>
        <begin position="59"/>
        <end position="85"/>
    </location>
</feature>
<dbReference type="AlphaFoldDB" id="A0A4U1JM30"/>
<protein>
    <submittedName>
        <fullName evidence="2">Uncharacterized protein</fullName>
    </submittedName>
</protein>
<feature type="compositionally biased region" description="Basic and acidic residues" evidence="1">
    <location>
        <begin position="9"/>
        <end position="20"/>
    </location>
</feature>
<proteinExistence type="predicted"/>
<sequence>MSDPATRLDQTRPERPERAPRTGAAPDRAEAAVAAARRVEQAETEAFIQRMRAIVESRSPGAGLGAGPGAGPGTGAVTGPGVGTGWTGHLLSGRLCDD</sequence>
<accession>A0A4U1JM30</accession>
<dbReference type="Proteomes" id="UP000310597">
    <property type="component" value="Unassembled WGS sequence"/>
</dbReference>
<feature type="compositionally biased region" description="Gly residues" evidence="1">
    <location>
        <begin position="62"/>
        <end position="85"/>
    </location>
</feature>
<evidence type="ECO:0000313" key="2">
    <source>
        <dbReference type="EMBL" id="TKD15380.1"/>
    </source>
</evidence>
<organism evidence="2 3">
    <name type="scientific">Rhodobacter capsulatus</name>
    <name type="common">Rhodopseudomonas capsulata</name>
    <dbReference type="NCBI Taxonomy" id="1061"/>
    <lineage>
        <taxon>Bacteria</taxon>
        <taxon>Pseudomonadati</taxon>
        <taxon>Pseudomonadota</taxon>
        <taxon>Alphaproteobacteria</taxon>
        <taxon>Rhodobacterales</taxon>
        <taxon>Rhodobacter group</taxon>
        <taxon>Rhodobacter</taxon>
    </lineage>
</organism>
<reference evidence="2 3" key="1">
    <citation type="submission" date="2019-04" db="EMBL/GenBank/DDBJ databases">
        <title>Draft Whole-Genome sequence of the purple photosynthetic bacterium Rhodobacter capsulatus SP108 with an indigenous class A beta-lactamase.</title>
        <authorList>
            <person name="Robertson S."/>
            <person name="Meyer T.E."/>
            <person name="Kyndt J.A."/>
        </authorList>
    </citation>
    <scope>NUCLEOTIDE SEQUENCE [LARGE SCALE GENOMIC DNA]</scope>
    <source>
        <strain evidence="2 3">SP108</strain>
    </source>
</reference>
<feature type="region of interest" description="Disordered" evidence="1">
    <location>
        <begin position="1"/>
        <end position="37"/>
    </location>
</feature>
<gene>
    <name evidence="2" type="ORF">FBT96_17320</name>
</gene>
<comment type="caution">
    <text evidence="2">The sequence shown here is derived from an EMBL/GenBank/DDBJ whole genome shotgun (WGS) entry which is preliminary data.</text>
</comment>
<dbReference type="RefSeq" id="WP_136908858.1">
    <property type="nucleotide sequence ID" value="NZ_SWJZ01000090.1"/>
</dbReference>
<feature type="compositionally biased region" description="Low complexity" evidence="1">
    <location>
        <begin position="21"/>
        <end position="36"/>
    </location>
</feature>